<feature type="compositionally biased region" description="Polar residues" evidence="1">
    <location>
        <begin position="623"/>
        <end position="637"/>
    </location>
</feature>
<comment type="caution">
    <text evidence="2">The sequence shown here is derived from an EMBL/GenBank/DDBJ whole genome shotgun (WGS) entry which is preliminary data.</text>
</comment>
<reference evidence="2 3" key="1">
    <citation type="submission" date="2023-08" db="EMBL/GenBank/DDBJ databases">
        <title>Black Yeasts Isolated from many extreme environments.</title>
        <authorList>
            <person name="Coleine C."/>
            <person name="Stajich J.E."/>
            <person name="Selbmann L."/>
        </authorList>
    </citation>
    <scope>NUCLEOTIDE SEQUENCE [LARGE SCALE GENOMIC DNA]</scope>
    <source>
        <strain evidence="2 3">CCFEE 536</strain>
    </source>
</reference>
<feature type="compositionally biased region" description="Low complexity" evidence="1">
    <location>
        <begin position="447"/>
        <end position="461"/>
    </location>
</feature>
<feature type="compositionally biased region" description="Basic and acidic residues" evidence="1">
    <location>
        <begin position="563"/>
        <end position="574"/>
    </location>
</feature>
<keyword evidence="3" id="KW-1185">Reference proteome</keyword>
<accession>A0ABR0KRM7</accession>
<name>A0ABR0KRM7_9PEZI</name>
<evidence type="ECO:0000313" key="3">
    <source>
        <dbReference type="Proteomes" id="UP001357485"/>
    </source>
</evidence>
<sequence>MHWRSADHLAHVCDEDEATDAPATIPKHGVPNGGSADGSLLTLEIISLYTEGEKNPASSTGTQDAGIRFINRPHGTPLATIIEQKSIATLRTAPSFPSVKRNFTPIHTSSNSHYLHTTSSTINENRRRISFSVDELVLREVQRRSEDSAHLNSAAPVPADAELLGEAELLGSDITRAVSPPFQPPKRIKTPDGLPRWPGDLPNARPYLSSTSANPARALLNYLRNSRSPQSTQPVARSETRPQRTCRAFWRPPASGHAAVGFAELTSHPFHNAPVAVPSGTTAEVRRVRRPSIPSPPSSITASLAGRAENPTAARRALGAISGNAVPVAPARVLSARGLRSVSLPTRYQSNPQQPRTTSSSTAPKPSVANIGSTRTIDLIAQFPLPPTAARTPAPPTPPTRPVDASPPPAPSPTAHVPTRLPSLLDLGEAVLGGPRRERNRVASLQSLRSLGGSTRSSSSGPHAPLRPTSAALDVPFGPRSGVSDPASLCRLTSPSSRPEPTSACQAPTSTTRSRPRFPSLCASPTPSETAAPVRGEATARYTLAGMPIYRPTAPSLRALDCREEREHEHEHARRGSVAVSIASLRSTPPPNPSNASPVDNRCPSPQGSSQEMDAQRRPRASDPQSPHRSATTASRG</sequence>
<feature type="region of interest" description="Disordered" evidence="1">
    <location>
        <begin position="447"/>
        <end position="533"/>
    </location>
</feature>
<feature type="compositionally biased region" description="Pro residues" evidence="1">
    <location>
        <begin position="393"/>
        <end position="412"/>
    </location>
</feature>
<organism evidence="2 3">
    <name type="scientific">Cryomyces antarcticus</name>
    <dbReference type="NCBI Taxonomy" id="329879"/>
    <lineage>
        <taxon>Eukaryota</taxon>
        <taxon>Fungi</taxon>
        <taxon>Dikarya</taxon>
        <taxon>Ascomycota</taxon>
        <taxon>Pezizomycotina</taxon>
        <taxon>Dothideomycetes</taxon>
        <taxon>Dothideomycetes incertae sedis</taxon>
        <taxon>Cryomyces</taxon>
    </lineage>
</organism>
<dbReference type="Proteomes" id="UP001357485">
    <property type="component" value="Unassembled WGS sequence"/>
</dbReference>
<dbReference type="EMBL" id="JAVRRA010025297">
    <property type="protein sequence ID" value="KAK5119537.1"/>
    <property type="molecule type" value="Genomic_DNA"/>
</dbReference>
<feature type="region of interest" description="Disordered" evidence="1">
    <location>
        <begin position="386"/>
        <end position="422"/>
    </location>
</feature>
<proteinExistence type="predicted"/>
<feature type="region of interest" description="Disordered" evidence="1">
    <location>
        <begin position="344"/>
        <end position="371"/>
    </location>
</feature>
<feature type="region of interest" description="Disordered" evidence="1">
    <location>
        <begin position="176"/>
        <end position="197"/>
    </location>
</feature>
<evidence type="ECO:0000256" key="1">
    <source>
        <dbReference type="SAM" id="MobiDB-lite"/>
    </source>
</evidence>
<feature type="compositionally biased region" description="Polar residues" evidence="1">
    <location>
        <begin position="491"/>
        <end position="513"/>
    </location>
</feature>
<feature type="non-terminal residue" evidence="2">
    <location>
        <position position="637"/>
    </location>
</feature>
<evidence type="ECO:0000313" key="2">
    <source>
        <dbReference type="EMBL" id="KAK5119537.1"/>
    </source>
</evidence>
<feature type="region of interest" description="Disordered" evidence="1">
    <location>
        <begin position="271"/>
        <end position="308"/>
    </location>
</feature>
<protein>
    <submittedName>
        <fullName evidence="2">Uncharacterized protein</fullName>
    </submittedName>
</protein>
<feature type="compositionally biased region" description="Polar residues" evidence="1">
    <location>
        <begin position="604"/>
        <end position="613"/>
    </location>
</feature>
<gene>
    <name evidence="2" type="ORF">LTR16_004771</name>
</gene>
<feature type="region of interest" description="Disordered" evidence="1">
    <location>
        <begin position="563"/>
        <end position="637"/>
    </location>
</feature>